<accession>A0A9D1I2K3</accession>
<evidence type="ECO:0000313" key="2">
    <source>
        <dbReference type="Proteomes" id="UP000824090"/>
    </source>
</evidence>
<reference evidence="1" key="1">
    <citation type="submission" date="2020-10" db="EMBL/GenBank/DDBJ databases">
        <authorList>
            <person name="Gilroy R."/>
        </authorList>
    </citation>
    <scope>NUCLEOTIDE SEQUENCE</scope>
    <source>
        <strain evidence="1">ChiHcec3-6078</strain>
    </source>
</reference>
<evidence type="ECO:0000313" key="1">
    <source>
        <dbReference type="EMBL" id="HIU26607.1"/>
    </source>
</evidence>
<evidence type="ECO:0008006" key="3">
    <source>
        <dbReference type="Google" id="ProtNLM"/>
    </source>
</evidence>
<sequence>MSNWSWSTRPSTVNINCSSCSFTGNCESACGCESVIPQCEYDCCCGCQNSGSGSEASGTAWTSERCVSISSSCDCCCCC</sequence>
<dbReference type="Proteomes" id="UP000824090">
    <property type="component" value="Unassembled WGS sequence"/>
</dbReference>
<dbReference type="EMBL" id="DVMP01000158">
    <property type="protein sequence ID" value="HIU26607.1"/>
    <property type="molecule type" value="Genomic_DNA"/>
</dbReference>
<proteinExistence type="predicted"/>
<reference evidence="1" key="2">
    <citation type="journal article" date="2021" name="PeerJ">
        <title>Extensive microbial diversity within the chicken gut microbiome revealed by metagenomics and culture.</title>
        <authorList>
            <person name="Gilroy R."/>
            <person name="Ravi A."/>
            <person name="Getino M."/>
            <person name="Pursley I."/>
            <person name="Horton D.L."/>
            <person name="Alikhan N.F."/>
            <person name="Baker D."/>
            <person name="Gharbi K."/>
            <person name="Hall N."/>
            <person name="Watson M."/>
            <person name="Adriaenssens E.M."/>
            <person name="Foster-Nyarko E."/>
            <person name="Jarju S."/>
            <person name="Secka A."/>
            <person name="Antonio M."/>
            <person name="Oren A."/>
            <person name="Chaudhuri R.R."/>
            <person name="La Ragione R."/>
            <person name="Hildebrand F."/>
            <person name="Pallen M.J."/>
        </authorList>
    </citation>
    <scope>NUCLEOTIDE SEQUENCE</scope>
    <source>
        <strain evidence="1">ChiHcec3-6078</strain>
    </source>
</reference>
<protein>
    <recommendedName>
        <fullName evidence="3">Metallothionein</fullName>
    </recommendedName>
</protein>
<name>A0A9D1I2K3_9FIRM</name>
<comment type="caution">
    <text evidence="1">The sequence shown here is derived from an EMBL/GenBank/DDBJ whole genome shotgun (WGS) entry which is preliminary data.</text>
</comment>
<gene>
    <name evidence="1" type="ORF">IAC50_08965</name>
</gene>
<organism evidence="1 2">
    <name type="scientific">Candidatus Allocopromorpha excrementigallinarum</name>
    <dbReference type="NCBI Taxonomy" id="2840742"/>
    <lineage>
        <taxon>Bacteria</taxon>
        <taxon>Bacillati</taxon>
        <taxon>Bacillota</taxon>
        <taxon>Clostridia</taxon>
        <taxon>Eubacteriales</taxon>
        <taxon>Eubacteriaceae</taxon>
        <taxon>Eubacteriaceae incertae sedis</taxon>
        <taxon>Candidatus Allocopromorpha</taxon>
    </lineage>
</organism>
<dbReference type="AlphaFoldDB" id="A0A9D1I2K3"/>